<name>A0A1Y1YB39_9PLEO</name>
<dbReference type="EMBL" id="MCFA01000286">
    <property type="protein sequence ID" value="ORX95219.1"/>
    <property type="molecule type" value="Genomic_DNA"/>
</dbReference>
<proteinExistence type="predicted"/>
<keyword evidence="1" id="KW-0812">Transmembrane</keyword>
<keyword evidence="1" id="KW-1133">Transmembrane helix</keyword>
<keyword evidence="3" id="KW-1185">Reference proteome</keyword>
<dbReference type="PANTHER" id="PTHR37577:SF1">
    <property type="entry name" value="INTEGRAL MEMBRANE PROTEIN"/>
    <property type="match status" value="1"/>
</dbReference>
<reference evidence="2 3" key="1">
    <citation type="submission" date="2016-07" db="EMBL/GenBank/DDBJ databases">
        <title>Pervasive Adenine N6-methylation of Active Genes in Fungi.</title>
        <authorList>
            <consortium name="DOE Joint Genome Institute"/>
            <person name="Mondo S.J."/>
            <person name="Dannebaum R.O."/>
            <person name="Kuo R.C."/>
            <person name="Labutti K."/>
            <person name="Haridas S."/>
            <person name="Kuo A."/>
            <person name="Salamov A."/>
            <person name="Ahrendt S.R."/>
            <person name="Lipzen A."/>
            <person name="Sullivan W."/>
            <person name="Andreopoulos W.B."/>
            <person name="Clum A."/>
            <person name="Lindquist E."/>
            <person name="Daum C."/>
            <person name="Ramamoorthy G.K."/>
            <person name="Gryganskyi A."/>
            <person name="Culley D."/>
            <person name="Magnuson J.K."/>
            <person name="James T.Y."/>
            <person name="O'Malley M.A."/>
            <person name="Stajich J.E."/>
            <person name="Spatafora J.W."/>
            <person name="Visel A."/>
            <person name="Grigoriev I.V."/>
        </authorList>
    </citation>
    <scope>NUCLEOTIDE SEQUENCE [LARGE SCALE GENOMIC DNA]</scope>
    <source>
        <strain evidence="2 3">CBS 115471</strain>
    </source>
</reference>
<keyword evidence="1" id="KW-0472">Membrane</keyword>
<dbReference type="AlphaFoldDB" id="A0A1Y1YB39"/>
<protein>
    <submittedName>
        <fullName evidence="2">Uncharacterized protein</fullName>
    </submittedName>
</protein>
<dbReference type="Proteomes" id="UP000193144">
    <property type="component" value="Unassembled WGS sequence"/>
</dbReference>
<dbReference type="OrthoDB" id="5427664at2759"/>
<evidence type="ECO:0000313" key="3">
    <source>
        <dbReference type="Proteomes" id="UP000193144"/>
    </source>
</evidence>
<gene>
    <name evidence="2" type="ORF">BCR34DRAFT_669504</name>
</gene>
<organism evidence="2 3">
    <name type="scientific">Clohesyomyces aquaticus</name>
    <dbReference type="NCBI Taxonomy" id="1231657"/>
    <lineage>
        <taxon>Eukaryota</taxon>
        <taxon>Fungi</taxon>
        <taxon>Dikarya</taxon>
        <taxon>Ascomycota</taxon>
        <taxon>Pezizomycotina</taxon>
        <taxon>Dothideomycetes</taxon>
        <taxon>Pleosporomycetidae</taxon>
        <taxon>Pleosporales</taxon>
        <taxon>Lindgomycetaceae</taxon>
        <taxon>Clohesyomyces</taxon>
    </lineage>
</organism>
<comment type="caution">
    <text evidence="2">The sequence shown here is derived from an EMBL/GenBank/DDBJ whole genome shotgun (WGS) entry which is preliminary data.</text>
</comment>
<feature type="transmembrane region" description="Helical" evidence="1">
    <location>
        <begin position="271"/>
        <end position="290"/>
    </location>
</feature>
<dbReference type="InterPro" id="IPR053018">
    <property type="entry name" value="Elsinochrome_Biosynth-Asso"/>
</dbReference>
<dbReference type="PANTHER" id="PTHR37577">
    <property type="entry name" value="INTEGRAL MEMBRANE PROTEIN"/>
    <property type="match status" value="1"/>
</dbReference>
<feature type="transmembrane region" description="Helical" evidence="1">
    <location>
        <begin position="310"/>
        <end position="333"/>
    </location>
</feature>
<accession>A0A1Y1YB39</accession>
<feature type="transmembrane region" description="Helical" evidence="1">
    <location>
        <begin position="143"/>
        <end position="164"/>
    </location>
</feature>
<sequence length="424" mass="46676">MVQMVRNLGPLFSKWVIPVDQGKCLSLNYSVPCDFPLYNNAANIQANEKLAPNDGITGDSIVIAFIGSSVMALLISFFLWLDKIKYHLHNSKKADEIQKDHKYYLQLVHILDSLLQALSDQQLVAGISLLLTINKQACEISAYHYNLVCTMLLLSAVVHVNTFVNVPDYVYKGPAAALFRVIAICIQVILSGIILSARNSNKFPTKASSLAIMPAACFQNMNATDLLGFGDLVDAAQNITQNVQFSNSTLNATANQVYDNIKAVSSGKSGFAEYATLAGLSLIVIIYVIVECFHAYSEKKPSPTSKFGWFSIFLSVLCFFVSFGIAWAAISGYSKLRSEMEVDKWYRVGDHGPWGLAQILPVLLMSSSAIVLFKAASESLSRHGARRYQEAFKDGVRTYKQVQNAERKAEEGAPMYAPGAYSNQ</sequence>
<evidence type="ECO:0000313" key="2">
    <source>
        <dbReference type="EMBL" id="ORX95219.1"/>
    </source>
</evidence>
<feature type="transmembrane region" description="Helical" evidence="1">
    <location>
        <begin position="61"/>
        <end position="81"/>
    </location>
</feature>
<feature type="transmembrane region" description="Helical" evidence="1">
    <location>
        <begin position="176"/>
        <end position="197"/>
    </location>
</feature>
<evidence type="ECO:0000256" key="1">
    <source>
        <dbReference type="SAM" id="Phobius"/>
    </source>
</evidence>